<accession>A0A0V1KK69</accession>
<dbReference type="AlphaFoldDB" id="A0A0V1KK69"/>
<protein>
    <submittedName>
        <fullName evidence="1">Uncharacterized protein</fullName>
    </submittedName>
</protein>
<proteinExistence type="predicted"/>
<dbReference type="EMBL" id="JYDW01000706">
    <property type="protein sequence ID" value="KRZ47538.1"/>
    <property type="molecule type" value="Genomic_DNA"/>
</dbReference>
<evidence type="ECO:0000313" key="1">
    <source>
        <dbReference type="EMBL" id="KRZ47538.1"/>
    </source>
</evidence>
<gene>
    <name evidence="1" type="ORF">T02_2015</name>
</gene>
<reference evidence="1 2" key="1">
    <citation type="submission" date="2015-05" db="EMBL/GenBank/DDBJ databases">
        <title>Evolution of Trichinella species and genotypes.</title>
        <authorList>
            <person name="Korhonen P.K."/>
            <person name="Edoardo P."/>
            <person name="Giuseppe L.R."/>
            <person name="Gasser R.B."/>
        </authorList>
    </citation>
    <scope>NUCLEOTIDE SEQUENCE [LARGE SCALE GENOMIC DNA]</scope>
    <source>
        <strain evidence="1">ISS10</strain>
    </source>
</reference>
<sequence length="81" mass="9530">MQTDRYSSYLILKTYTKDEEVLDVKQPDSENQLNMMIDWFCNLMFCNRISVKTEVSCLVTVKVKCPNCSLSDFPHRKSKNK</sequence>
<keyword evidence="2" id="KW-1185">Reference proteome</keyword>
<evidence type="ECO:0000313" key="2">
    <source>
        <dbReference type="Proteomes" id="UP000054721"/>
    </source>
</evidence>
<organism evidence="1 2">
    <name type="scientific">Trichinella nativa</name>
    <dbReference type="NCBI Taxonomy" id="6335"/>
    <lineage>
        <taxon>Eukaryota</taxon>
        <taxon>Metazoa</taxon>
        <taxon>Ecdysozoa</taxon>
        <taxon>Nematoda</taxon>
        <taxon>Enoplea</taxon>
        <taxon>Dorylaimia</taxon>
        <taxon>Trichinellida</taxon>
        <taxon>Trichinellidae</taxon>
        <taxon>Trichinella</taxon>
    </lineage>
</organism>
<dbReference type="Proteomes" id="UP000054721">
    <property type="component" value="Unassembled WGS sequence"/>
</dbReference>
<name>A0A0V1KK69_9BILA</name>
<comment type="caution">
    <text evidence="1">The sequence shown here is derived from an EMBL/GenBank/DDBJ whole genome shotgun (WGS) entry which is preliminary data.</text>
</comment>